<dbReference type="Gene3D" id="6.10.140.970">
    <property type="match status" value="1"/>
</dbReference>
<proteinExistence type="predicted"/>
<dbReference type="Proteomes" id="UP000231134">
    <property type="component" value="Unassembled WGS sequence"/>
</dbReference>
<reference evidence="1 2" key="1">
    <citation type="submission" date="2017-11" db="EMBL/GenBank/DDBJ databases">
        <title>Animal gut microbial communities from fecal samples from Wisconsin, USA.</title>
        <authorList>
            <person name="Neumann A."/>
        </authorList>
    </citation>
    <scope>NUCLEOTIDE SEQUENCE [LARGE SCALE GENOMIC DNA]</scope>
    <source>
        <strain evidence="1 2">UWS3</strain>
    </source>
</reference>
<dbReference type="PROSITE" id="PS51257">
    <property type="entry name" value="PROKAR_LIPOPROTEIN"/>
    <property type="match status" value="1"/>
</dbReference>
<sequence>MRFLLLPTLLLTMGLVACKVSGSASDPTLARVENSELKLSEMQAEGVWDSLSIEERTSRVDHWISRESVYERALEDRVDERPEIKRLIEDAKKKIILGAYFAQVTDTISVSEMEVAAYYDAHPENFALESDVYDLAVVTYMSGTTAWQYYGPATRKVITQAPSKSWLVREVETFDSVTVAPFDCPSVELGTLAVGKISPPKTCGKHLKSVIVLAKQDSGSVRPFTDVAELAQVLAANSKRKEFIANFKDDIKKRQAIFVYPEEIAKSATH</sequence>
<evidence type="ECO:0008006" key="3">
    <source>
        <dbReference type="Google" id="ProtNLM"/>
    </source>
</evidence>
<dbReference type="AlphaFoldDB" id="A0A2M9A8Q7"/>
<dbReference type="RefSeq" id="WP_100425898.1">
    <property type="nucleotide sequence ID" value="NZ_PGEX01000001.1"/>
</dbReference>
<keyword evidence="2" id="KW-1185">Reference proteome</keyword>
<name>A0A2M9A8Q7_9BACT</name>
<dbReference type="EMBL" id="PGEX01000001">
    <property type="protein sequence ID" value="PJJ42003.1"/>
    <property type="molecule type" value="Genomic_DNA"/>
</dbReference>
<organism evidence="1 2">
    <name type="scientific">Hallerella succinigenes</name>
    <dbReference type="NCBI Taxonomy" id="1896222"/>
    <lineage>
        <taxon>Bacteria</taxon>
        <taxon>Pseudomonadati</taxon>
        <taxon>Fibrobacterota</taxon>
        <taxon>Fibrobacteria</taxon>
        <taxon>Fibrobacterales</taxon>
        <taxon>Fibrobacteraceae</taxon>
        <taxon>Hallerella</taxon>
    </lineage>
</organism>
<evidence type="ECO:0000313" key="1">
    <source>
        <dbReference type="EMBL" id="PJJ42003.1"/>
    </source>
</evidence>
<evidence type="ECO:0000313" key="2">
    <source>
        <dbReference type="Proteomes" id="UP000231134"/>
    </source>
</evidence>
<gene>
    <name evidence="1" type="ORF">BGX16_2017</name>
</gene>
<accession>A0A2M9A8Q7</accession>
<comment type="caution">
    <text evidence="1">The sequence shown here is derived from an EMBL/GenBank/DDBJ whole genome shotgun (WGS) entry which is preliminary data.</text>
</comment>
<dbReference type="OrthoDB" id="9811394at2"/>
<protein>
    <recommendedName>
        <fullName evidence="3">PpiC domain-containing protein</fullName>
    </recommendedName>
</protein>